<evidence type="ECO:0000256" key="1">
    <source>
        <dbReference type="ARBA" id="ARBA00004202"/>
    </source>
</evidence>
<dbReference type="InterPro" id="IPR007554">
    <property type="entry name" value="Glycerophosphate_synth"/>
</dbReference>
<dbReference type="GO" id="GO:0019350">
    <property type="term" value="P:teichoic acid biosynthetic process"/>
    <property type="evidence" value="ECO:0007669"/>
    <property type="project" value="UniProtKB-KW"/>
</dbReference>
<dbReference type="RefSeq" id="WP_003553863.1">
    <property type="nucleotide sequence ID" value="NZ_CABKOL010000102.1"/>
</dbReference>
<dbReference type="GO" id="GO:0005886">
    <property type="term" value="C:plasma membrane"/>
    <property type="evidence" value="ECO:0007669"/>
    <property type="project" value="UniProtKB-SubCell"/>
</dbReference>
<dbReference type="EMBL" id="CP047121">
    <property type="protein sequence ID" value="QHB52011.1"/>
    <property type="molecule type" value="Genomic_DNA"/>
</dbReference>
<keyword evidence="3" id="KW-1003">Cell membrane</keyword>
<evidence type="ECO:0000256" key="5">
    <source>
        <dbReference type="ARBA" id="ARBA00022944"/>
    </source>
</evidence>
<comment type="subcellular location">
    <subcellularLocation>
        <location evidence="1">Cell membrane</location>
        <topology evidence="1">Peripheral membrane protein</topology>
    </subcellularLocation>
</comment>
<reference evidence="7 8" key="1">
    <citation type="submission" date="2019-12" db="EMBL/GenBank/DDBJ databases">
        <title>Lactobacillus hilgardii FLUB.</title>
        <authorList>
            <person name="Gustaw K."/>
        </authorList>
    </citation>
    <scope>NUCLEOTIDE SEQUENCE [LARGE SCALE GENOMIC DNA]</scope>
    <source>
        <strain evidence="7 8">FLUB</strain>
    </source>
</reference>
<dbReference type="AlphaFoldDB" id="A0A6P1E9U5"/>
<name>A0A6P1E9U5_LENHI</name>
<evidence type="ECO:0000256" key="3">
    <source>
        <dbReference type="ARBA" id="ARBA00022475"/>
    </source>
</evidence>
<dbReference type="InterPro" id="IPR043148">
    <property type="entry name" value="TagF_C"/>
</dbReference>
<dbReference type="Gene3D" id="3.40.50.12580">
    <property type="match status" value="1"/>
</dbReference>
<keyword evidence="4 7" id="KW-0808">Transferase</keyword>
<dbReference type="PANTHER" id="PTHR37316:SF3">
    <property type="entry name" value="TEICHOIC ACID GLYCEROL-PHOSPHATE TRANSFERASE"/>
    <property type="match status" value="1"/>
</dbReference>
<dbReference type="GeneID" id="69058169"/>
<evidence type="ECO:0000313" key="7">
    <source>
        <dbReference type="EMBL" id="QHB52011.1"/>
    </source>
</evidence>
<accession>A0A6P1E9U5</accession>
<dbReference type="SMR" id="A0A6P1E9U5"/>
<evidence type="ECO:0000256" key="2">
    <source>
        <dbReference type="ARBA" id="ARBA00010488"/>
    </source>
</evidence>
<dbReference type="Proteomes" id="UP000465035">
    <property type="component" value="Chromosome"/>
</dbReference>
<dbReference type="SUPFAM" id="SSF53756">
    <property type="entry name" value="UDP-Glycosyltransferase/glycogen phosphorylase"/>
    <property type="match status" value="1"/>
</dbReference>
<protein>
    <submittedName>
        <fullName evidence="7">CDP-glycerol glycerophosphotransferase family protein</fullName>
    </submittedName>
</protein>
<keyword evidence="6" id="KW-0472">Membrane</keyword>
<dbReference type="InterPro" id="IPR043149">
    <property type="entry name" value="TagF_N"/>
</dbReference>
<gene>
    <name evidence="7" type="ORF">GQR93_07325</name>
</gene>
<dbReference type="Gene3D" id="3.40.50.11820">
    <property type="match status" value="1"/>
</dbReference>
<evidence type="ECO:0000313" key="8">
    <source>
        <dbReference type="Proteomes" id="UP000465035"/>
    </source>
</evidence>
<proteinExistence type="inferred from homology"/>
<dbReference type="PANTHER" id="PTHR37316">
    <property type="entry name" value="TEICHOIC ACID GLYCEROL-PHOSPHATE PRIMASE"/>
    <property type="match status" value="1"/>
</dbReference>
<sequence>MKSNLIAFIKLIARYILIVINDGFICMRVKKRLVLFESFNGKDVSDNPLAIYKKVIEDNPDMKNSCYFSVKPSAFRRLSQEYPKIRLLKRFTPLWVWYSARASFWVMNSRMPQWWKKNKGTTYIQTWHGTPLKRLGVDISHVEIPGNTTQQYHQQFIDEADRWDYLIAPNAYSKTIFQSAFGFHHHFLDIGYPRNDILYHENNLKSIDLLKKQLLGTSPEHVIMYAPTWRDDDYQKQGVYKFELPFSLKKFFEVVDSNTMLIIRPHYLVKDHINISGFEDRVKICAEQDINQLYLITDLLITDYSSVMFDFANLKRSMLFFPYDLDHYRDELRGFYFEYQPQNLPGPMVTDATRFYSELALFNTTRRFTGYEKNLEDFNTKFCAWENGTASQKVSEIILKGMSKD</sequence>
<keyword evidence="5" id="KW-0777">Teichoic acid biosynthesis</keyword>
<evidence type="ECO:0000256" key="4">
    <source>
        <dbReference type="ARBA" id="ARBA00022679"/>
    </source>
</evidence>
<evidence type="ECO:0000256" key="6">
    <source>
        <dbReference type="ARBA" id="ARBA00023136"/>
    </source>
</evidence>
<dbReference type="Pfam" id="PF04464">
    <property type="entry name" value="Glyphos_transf"/>
    <property type="match status" value="1"/>
</dbReference>
<comment type="similarity">
    <text evidence="2">Belongs to the CDP-glycerol glycerophosphotransferase family.</text>
</comment>
<dbReference type="InterPro" id="IPR051612">
    <property type="entry name" value="Teichoic_Acid_Biosynth"/>
</dbReference>
<dbReference type="GO" id="GO:0047355">
    <property type="term" value="F:CDP-glycerol glycerophosphotransferase activity"/>
    <property type="evidence" value="ECO:0007669"/>
    <property type="project" value="InterPro"/>
</dbReference>
<organism evidence="7 8">
    <name type="scientific">Lentilactobacillus hilgardii</name>
    <name type="common">Lactobacillus hilgardii</name>
    <dbReference type="NCBI Taxonomy" id="1588"/>
    <lineage>
        <taxon>Bacteria</taxon>
        <taxon>Bacillati</taxon>
        <taxon>Bacillota</taxon>
        <taxon>Bacilli</taxon>
        <taxon>Lactobacillales</taxon>
        <taxon>Lactobacillaceae</taxon>
        <taxon>Lentilactobacillus</taxon>
    </lineage>
</organism>